<sequence>MASFDLFAILIGTLLKLLLGYILLGILVIALTQIATGLSQAKGRFLKSELNRIIQEPTIVKRLYEHPIIYPFGDSPAYLKYEYFVMAMLDILNLSNSLDADENMEALTLKYPGNVFIKGIASLLAESKEISHRTDRTVSGVFPKLVKKWFRDLMYHASGKYARKIQFVVFAFSMLVVAALNVDTIQLFKSFNDYKVVAAAVDAIDKKLTAEKTVALITEEAKCSTAIGWDCCQRKRFGIPTVLGWIISTVLTAFAALVTFDYANKYLNMRN</sequence>
<dbReference type="Proteomes" id="UP000184212">
    <property type="component" value="Unassembled WGS sequence"/>
</dbReference>
<name>A0A1M5R3H0_9BACT</name>
<dbReference type="STRING" id="947013.SAMN04488109_3177"/>
<keyword evidence="1" id="KW-0472">Membrane</keyword>
<evidence type="ECO:0000313" key="2">
    <source>
        <dbReference type="EMBL" id="SHH20975.1"/>
    </source>
</evidence>
<feature type="transmembrane region" description="Helical" evidence="1">
    <location>
        <begin position="6"/>
        <end position="32"/>
    </location>
</feature>
<evidence type="ECO:0000256" key="1">
    <source>
        <dbReference type="SAM" id="Phobius"/>
    </source>
</evidence>
<accession>A0A1M5R3H0</accession>
<keyword evidence="1" id="KW-1133">Transmembrane helix</keyword>
<reference evidence="2 3" key="1">
    <citation type="submission" date="2016-11" db="EMBL/GenBank/DDBJ databases">
        <authorList>
            <person name="Jaros S."/>
            <person name="Januszkiewicz K."/>
            <person name="Wedrychowicz H."/>
        </authorList>
    </citation>
    <scope>NUCLEOTIDE SEQUENCE [LARGE SCALE GENOMIC DNA]</scope>
    <source>
        <strain evidence="2 3">DSM 24574</strain>
    </source>
</reference>
<gene>
    <name evidence="2" type="ORF">SAMN04488109_3177</name>
</gene>
<evidence type="ECO:0000313" key="3">
    <source>
        <dbReference type="Proteomes" id="UP000184212"/>
    </source>
</evidence>
<proteinExistence type="predicted"/>
<dbReference type="AlphaFoldDB" id="A0A1M5R3H0"/>
<feature type="transmembrane region" description="Helical" evidence="1">
    <location>
        <begin position="242"/>
        <end position="263"/>
    </location>
</feature>
<keyword evidence="1" id="KW-0812">Transmembrane</keyword>
<protein>
    <submittedName>
        <fullName evidence="2">Uncharacterized protein</fullName>
    </submittedName>
</protein>
<organism evidence="2 3">
    <name type="scientific">Chryseolinea serpens</name>
    <dbReference type="NCBI Taxonomy" id="947013"/>
    <lineage>
        <taxon>Bacteria</taxon>
        <taxon>Pseudomonadati</taxon>
        <taxon>Bacteroidota</taxon>
        <taxon>Cytophagia</taxon>
        <taxon>Cytophagales</taxon>
        <taxon>Fulvivirgaceae</taxon>
        <taxon>Chryseolinea</taxon>
    </lineage>
</organism>
<dbReference type="RefSeq" id="WP_073135842.1">
    <property type="nucleotide sequence ID" value="NZ_FQWQ01000002.1"/>
</dbReference>
<dbReference type="EMBL" id="FQWQ01000002">
    <property type="protein sequence ID" value="SHH20975.1"/>
    <property type="molecule type" value="Genomic_DNA"/>
</dbReference>
<feature type="transmembrane region" description="Helical" evidence="1">
    <location>
        <begin position="167"/>
        <end position="188"/>
    </location>
</feature>
<keyword evidence="3" id="KW-1185">Reference proteome</keyword>